<protein>
    <submittedName>
        <fullName evidence="1">Uncharacterized protein</fullName>
    </submittedName>
</protein>
<dbReference type="EMBL" id="QGGG01000010">
    <property type="protein sequence ID" value="PWJ81538.1"/>
    <property type="molecule type" value="Genomic_DNA"/>
</dbReference>
<dbReference type="Proteomes" id="UP000245396">
    <property type="component" value="Unassembled WGS sequence"/>
</dbReference>
<evidence type="ECO:0000313" key="2">
    <source>
        <dbReference type="Proteomes" id="UP000245396"/>
    </source>
</evidence>
<organism evidence="1 2">
    <name type="scientific">Pseudaminobacter salicylatoxidans</name>
    <dbReference type="NCBI Taxonomy" id="93369"/>
    <lineage>
        <taxon>Bacteria</taxon>
        <taxon>Pseudomonadati</taxon>
        <taxon>Pseudomonadota</taxon>
        <taxon>Alphaproteobacteria</taxon>
        <taxon>Hyphomicrobiales</taxon>
        <taxon>Phyllobacteriaceae</taxon>
        <taxon>Pseudaminobacter</taxon>
    </lineage>
</organism>
<dbReference type="RefSeq" id="WP_109613513.1">
    <property type="nucleotide sequence ID" value="NZ_QGGG01000010.1"/>
</dbReference>
<dbReference type="AlphaFoldDB" id="A0A316C5B6"/>
<accession>A0A316C5B6</accession>
<proteinExistence type="predicted"/>
<evidence type="ECO:0000313" key="1">
    <source>
        <dbReference type="EMBL" id="PWJ81538.1"/>
    </source>
</evidence>
<gene>
    <name evidence="1" type="ORF">C7441_11070</name>
</gene>
<name>A0A316C5B6_PSESE</name>
<reference evidence="1 2" key="1">
    <citation type="submission" date="2018-05" db="EMBL/GenBank/DDBJ databases">
        <title>Genomic Encyclopedia of Type Strains, Phase IV (KMG-IV): sequencing the most valuable type-strain genomes for metagenomic binning, comparative biology and taxonomic classification.</title>
        <authorList>
            <person name="Goeker M."/>
        </authorList>
    </citation>
    <scope>NUCLEOTIDE SEQUENCE [LARGE SCALE GENOMIC DNA]</scope>
    <source>
        <strain evidence="1 2">DSM 6986</strain>
    </source>
</reference>
<keyword evidence="2" id="KW-1185">Reference proteome</keyword>
<sequence length="77" mass="8709">MTPKQQQFHDILNDASLQTALRGFHHETARPFTHKETAETLMRIADAAPHLLQSEIESLQAKIDLLRAYLPEADDAT</sequence>
<comment type="caution">
    <text evidence="1">The sequence shown here is derived from an EMBL/GenBank/DDBJ whole genome shotgun (WGS) entry which is preliminary data.</text>
</comment>